<dbReference type="InterPro" id="IPR036390">
    <property type="entry name" value="WH_DNA-bd_sf"/>
</dbReference>
<dbReference type="PROSITE" id="PS50949">
    <property type="entry name" value="HTH_GNTR"/>
    <property type="match status" value="1"/>
</dbReference>
<dbReference type="Pfam" id="PF07702">
    <property type="entry name" value="UTRA"/>
    <property type="match status" value="1"/>
</dbReference>
<gene>
    <name evidence="5" type="ORF">ACFQQL_04260</name>
</gene>
<dbReference type="SMART" id="SM00866">
    <property type="entry name" value="UTRA"/>
    <property type="match status" value="1"/>
</dbReference>
<proteinExistence type="predicted"/>
<dbReference type="InterPro" id="IPR050679">
    <property type="entry name" value="Bact_HTH_transcr_reg"/>
</dbReference>
<dbReference type="SUPFAM" id="SSF46785">
    <property type="entry name" value="Winged helix' DNA-binding domain"/>
    <property type="match status" value="1"/>
</dbReference>
<evidence type="ECO:0000256" key="2">
    <source>
        <dbReference type="ARBA" id="ARBA00023125"/>
    </source>
</evidence>
<dbReference type="Gene3D" id="3.40.1410.10">
    <property type="entry name" value="Chorismate lyase-like"/>
    <property type="match status" value="1"/>
</dbReference>
<evidence type="ECO:0000313" key="6">
    <source>
        <dbReference type="Proteomes" id="UP001596455"/>
    </source>
</evidence>
<dbReference type="PANTHER" id="PTHR44846:SF1">
    <property type="entry name" value="MANNOSYL-D-GLYCERATE TRANSPORT_METABOLISM SYSTEM REPRESSOR MNGR-RELATED"/>
    <property type="match status" value="1"/>
</dbReference>
<protein>
    <submittedName>
        <fullName evidence="5">GntR family transcriptional regulator</fullName>
    </submittedName>
</protein>
<comment type="caution">
    <text evidence="5">The sequence shown here is derived from an EMBL/GenBank/DDBJ whole genome shotgun (WGS) entry which is preliminary data.</text>
</comment>
<keyword evidence="1" id="KW-0805">Transcription regulation</keyword>
<dbReference type="SUPFAM" id="SSF64288">
    <property type="entry name" value="Chorismate lyase-like"/>
    <property type="match status" value="1"/>
</dbReference>
<evidence type="ECO:0000256" key="3">
    <source>
        <dbReference type="ARBA" id="ARBA00023163"/>
    </source>
</evidence>
<dbReference type="CDD" id="cd07377">
    <property type="entry name" value="WHTH_GntR"/>
    <property type="match status" value="1"/>
</dbReference>
<dbReference type="PRINTS" id="PR00035">
    <property type="entry name" value="HTHGNTR"/>
</dbReference>
<sequence>MVTGVQAGARRRIRRAAVVPGALGDAIDRRSAQPMYDQLRKSILATIEDESLQPGDPLPGELLMCELYRVSRTVVRQALGQLEHDGVITRVKGKGTFVARGKTPEALAHRLTGLYEEVAARGGHVHSEVLRFEPESASTEVAERLGCAPGDRVVVLDRLRHVDGEPWSWSTTWMPYAVGSLVLGLDLADRSLYGALEERGIKVTSGVRGVEAAITDEREGRLLGIGPGKPALRLTSLTLDAADRPIEYFVALHRGDRSRFEFTLRASEPHARVRHVDPT</sequence>
<organism evidence="5 6">
    <name type="scientific">Georgenia alba</name>
    <dbReference type="NCBI Taxonomy" id="2233858"/>
    <lineage>
        <taxon>Bacteria</taxon>
        <taxon>Bacillati</taxon>
        <taxon>Actinomycetota</taxon>
        <taxon>Actinomycetes</taxon>
        <taxon>Micrococcales</taxon>
        <taxon>Bogoriellaceae</taxon>
        <taxon>Georgenia</taxon>
    </lineage>
</organism>
<dbReference type="PANTHER" id="PTHR44846">
    <property type="entry name" value="MANNOSYL-D-GLYCERATE TRANSPORT/METABOLISM SYSTEM REPRESSOR MNGR-RELATED"/>
    <property type="match status" value="1"/>
</dbReference>
<evidence type="ECO:0000256" key="1">
    <source>
        <dbReference type="ARBA" id="ARBA00023015"/>
    </source>
</evidence>
<dbReference type="InterPro" id="IPR011663">
    <property type="entry name" value="UTRA"/>
</dbReference>
<keyword evidence="2" id="KW-0238">DNA-binding</keyword>
<dbReference type="SMART" id="SM00345">
    <property type="entry name" value="HTH_GNTR"/>
    <property type="match status" value="1"/>
</dbReference>
<keyword evidence="6" id="KW-1185">Reference proteome</keyword>
<reference evidence="6" key="1">
    <citation type="journal article" date="2019" name="Int. J. Syst. Evol. Microbiol.">
        <title>The Global Catalogue of Microorganisms (GCM) 10K type strain sequencing project: providing services to taxonomists for standard genome sequencing and annotation.</title>
        <authorList>
            <consortium name="The Broad Institute Genomics Platform"/>
            <consortium name="The Broad Institute Genome Sequencing Center for Infectious Disease"/>
            <person name="Wu L."/>
            <person name="Ma J."/>
        </authorList>
    </citation>
    <scope>NUCLEOTIDE SEQUENCE [LARGE SCALE GENOMIC DNA]</scope>
    <source>
        <strain evidence="6">JCM 1490</strain>
    </source>
</reference>
<feature type="domain" description="HTH gntR-type" evidence="4">
    <location>
        <begin position="33"/>
        <end position="101"/>
    </location>
</feature>
<accession>A0ABW2Q492</accession>
<dbReference type="Gene3D" id="1.10.10.10">
    <property type="entry name" value="Winged helix-like DNA-binding domain superfamily/Winged helix DNA-binding domain"/>
    <property type="match status" value="1"/>
</dbReference>
<evidence type="ECO:0000313" key="5">
    <source>
        <dbReference type="EMBL" id="MFC7404313.1"/>
    </source>
</evidence>
<keyword evidence="3" id="KW-0804">Transcription</keyword>
<dbReference type="InterPro" id="IPR000524">
    <property type="entry name" value="Tscrpt_reg_HTH_GntR"/>
</dbReference>
<evidence type="ECO:0000259" key="4">
    <source>
        <dbReference type="PROSITE" id="PS50949"/>
    </source>
</evidence>
<dbReference type="EMBL" id="JBHTCQ010000001">
    <property type="protein sequence ID" value="MFC7404313.1"/>
    <property type="molecule type" value="Genomic_DNA"/>
</dbReference>
<name>A0ABW2Q492_9MICO</name>
<dbReference type="Pfam" id="PF00392">
    <property type="entry name" value="GntR"/>
    <property type="match status" value="1"/>
</dbReference>
<dbReference type="RefSeq" id="WP_382391582.1">
    <property type="nucleotide sequence ID" value="NZ_JBHTCQ010000001.1"/>
</dbReference>
<dbReference type="InterPro" id="IPR028978">
    <property type="entry name" value="Chorismate_lyase_/UTRA_dom_sf"/>
</dbReference>
<dbReference type="Proteomes" id="UP001596455">
    <property type="component" value="Unassembled WGS sequence"/>
</dbReference>
<dbReference type="InterPro" id="IPR036388">
    <property type="entry name" value="WH-like_DNA-bd_sf"/>
</dbReference>